<proteinExistence type="predicted"/>
<organism evidence="1">
    <name type="scientific">Podoviridae sp. ctrJu12</name>
    <dbReference type="NCBI Taxonomy" id="2825278"/>
    <lineage>
        <taxon>Viruses</taxon>
        <taxon>Duplodnaviria</taxon>
        <taxon>Heunggongvirae</taxon>
        <taxon>Uroviricota</taxon>
        <taxon>Caudoviricetes</taxon>
    </lineage>
</organism>
<reference evidence="1" key="1">
    <citation type="journal article" date="2021" name="Proc. Natl. Acad. Sci. U.S.A.">
        <title>A Catalog of Tens of Thousands of Viruses from Human Metagenomes Reveals Hidden Associations with Chronic Diseases.</title>
        <authorList>
            <person name="Tisza M.J."/>
            <person name="Buck C.B."/>
        </authorList>
    </citation>
    <scope>NUCLEOTIDE SEQUENCE</scope>
    <source>
        <strain evidence="1">CtrJu12</strain>
    </source>
</reference>
<sequence length="181" mass="20879">MECKGRTFTESEVEAIVKIAAETAAQTALTEFNRRNEDMLAKKNERAYKNTTTLLEGYTAMKAHCKSAIAKAEDTLTPSDLQTVLYEVFNRRGLLQIETILASKRRTELIIEHIDKMLEVYRTNCINNDKHYCECVIDRYINDLTIAEIAEKHNTVERNVYRWLEKGIDDLSIYLFGAYAL</sequence>
<dbReference type="SUPFAM" id="SSF88659">
    <property type="entry name" value="Sigma3 and sigma4 domains of RNA polymerase sigma factors"/>
    <property type="match status" value="1"/>
</dbReference>
<dbReference type="EMBL" id="BK016040">
    <property type="protein sequence ID" value="DAF90933.1"/>
    <property type="molecule type" value="Genomic_DNA"/>
</dbReference>
<name>A0A8S5U8Z8_9CAUD</name>
<protein>
    <submittedName>
        <fullName evidence="1">ECF sigma factor</fullName>
    </submittedName>
</protein>
<evidence type="ECO:0000313" key="1">
    <source>
        <dbReference type="EMBL" id="DAF90933.1"/>
    </source>
</evidence>
<dbReference type="InterPro" id="IPR013324">
    <property type="entry name" value="RNA_pol_sigma_r3/r4-like"/>
</dbReference>
<accession>A0A8S5U8Z8</accession>